<keyword evidence="1" id="KW-1133">Transmembrane helix</keyword>
<reference evidence="2 3" key="1">
    <citation type="journal article" date="2024" name="Ann. Entomol. Soc. Am.">
        <title>Genomic analyses of the southern and eastern yellowjacket wasps (Hymenoptera: Vespidae) reveal evolutionary signatures of social life.</title>
        <authorList>
            <person name="Catto M.A."/>
            <person name="Caine P.B."/>
            <person name="Orr S.E."/>
            <person name="Hunt B.G."/>
            <person name="Goodisman M.A.D."/>
        </authorList>
    </citation>
    <scope>NUCLEOTIDE SEQUENCE [LARGE SCALE GENOMIC DNA]</scope>
    <source>
        <strain evidence="2">233</strain>
        <tissue evidence="2">Head and thorax</tissue>
    </source>
</reference>
<gene>
    <name evidence="2" type="ORF">V1478_003257</name>
</gene>
<feature type="transmembrane region" description="Helical" evidence="1">
    <location>
        <begin position="67"/>
        <end position="90"/>
    </location>
</feature>
<dbReference type="AlphaFoldDB" id="A0ABD2BS76"/>
<keyword evidence="1" id="KW-0472">Membrane</keyword>
<organism evidence="2 3">
    <name type="scientific">Vespula squamosa</name>
    <name type="common">Southern yellow jacket</name>
    <name type="synonym">Wasp</name>
    <dbReference type="NCBI Taxonomy" id="30214"/>
    <lineage>
        <taxon>Eukaryota</taxon>
        <taxon>Metazoa</taxon>
        <taxon>Ecdysozoa</taxon>
        <taxon>Arthropoda</taxon>
        <taxon>Hexapoda</taxon>
        <taxon>Insecta</taxon>
        <taxon>Pterygota</taxon>
        <taxon>Neoptera</taxon>
        <taxon>Endopterygota</taxon>
        <taxon>Hymenoptera</taxon>
        <taxon>Apocrita</taxon>
        <taxon>Aculeata</taxon>
        <taxon>Vespoidea</taxon>
        <taxon>Vespidae</taxon>
        <taxon>Vespinae</taxon>
        <taxon>Vespula</taxon>
    </lineage>
</organism>
<comment type="caution">
    <text evidence="2">The sequence shown here is derived from an EMBL/GenBank/DDBJ whole genome shotgun (WGS) entry which is preliminary data.</text>
</comment>
<protein>
    <submittedName>
        <fullName evidence="2">Odorant receptor 13a-like</fullName>
    </submittedName>
</protein>
<evidence type="ECO:0000313" key="2">
    <source>
        <dbReference type="EMBL" id="KAL2735617.1"/>
    </source>
</evidence>
<evidence type="ECO:0000256" key="1">
    <source>
        <dbReference type="SAM" id="Phobius"/>
    </source>
</evidence>
<feature type="transmembrane region" description="Helical" evidence="1">
    <location>
        <begin position="111"/>
        <end position="132"/>
    </location>
</feature>
<keyword evidence="3" id="KW-1185">Reference proteome</keyword>
<dbReference type="EMBL" id="JAUDFV010000064">
    <property type="protein sequence ID" value="KAL2735617.1"/>
    <property type="molecule type" value="Genomic_DNA"/>
</dbReference>
<name>A0ABD2BS76_VESSQ</name>
<accession>A0ABD2BS76</accession>
<evidence type="ECO:0000313" key="3">
    <source>
        <dbReference type="Proteomes" id="UP001607302"/>
    </source>
</evidence>
<sequence>MTPEMTYPTNIKLANFMIHFLNICCIQLSSTVKTPRGGLTVKVTGSEAGLNINVTYLFYRAFWMEKFYIVVIYTFVRLLVVSKTIAEIVMDNIKLIIFQNRFLLYTKSGDILQTSGSLFISLIIYGCLYDILALLDLTTYIKNFRYVIANITENMLVLMTVIKISVLRIKCTVVPNILRVMINSTSEYKLPYKIKPLVKPYNVKSYAFGCIHEFLRIIMIISGYLGTDSFFASIGFHFTSRFAILKCEVENVLNNTDDPRQGIRKIILGHHRLISLLIEIFFFNFERYKCVERYEILADLFENSFNIVIGQYLFGTTILKKICSYKGMSLIPKFRKI</sequence>
<dbReference type="Proteomes" id="UP001607302">
    <property type="component" value="Unassembled WGS sequence"/>
</dbReference>
<keyword evidence="1" id="KW-0812">Transmembrane</keyword>
<proteinExistence type="predicted"/>